<dbReference type="PANTHER" id="PTHR12526">
    <property type="entry name" value="GLYCOSYLTRANSFERASE"/>
    <property type="match status" value="1"/>
</dbReference>
<feature type="domain" description="Glycosyl transferase family 1" evidence="1">
    <location>
        <begin position="224"/>
        <end position="383"/>
    </location>
</feature>
<reference evidence="2 3" key="2">
    <citation type="submission" date="2020-08" db="EMBL/GenBank/DDBJ databases">
        <title>Stappia taiwanensis sp. nov., isolated from a coastal thermal spring.</title>
        <authorList>
            <person name="Kampfer P."/>
        </authorList>
    </citation>
    <scope>NUCLEOTIDE SEQUENCE [LARGE SCALE GENOMIC DNA]</scope>
    <source>
        <strain evidence="2 3">DSM 23284</strain>
    </source>
</reference>
<proteinExistence type="predicted"/>
<dbReference type="EMBL" id="JACEON010000003">
    <property type="protein sequence ID" value="MBA4610960.1"/>
    <property type="molecule type" value="Genomic_DNA"/>
</dbReference>
<evidence type="ECO:0000313" key="3">
    <source>
        <dbReference type="Proteomes" id="UP000559404"/>
    </source>
</evidence>
<accession>A0A838XVT8</accession>
<dbReference type="Proteomes" id="UP000559404">
    <property type="component" value="Unassembled WGS sequence"/>
</dbReference>
<dbReference type="RefSeq" id="WP_181759147.1">
    <property type="nucleotide sequence ID" value="NZ_BMCR01000004.1"/>
</dbReference>
<dbReference type="GO" id="GO:0016757">
    <property type="term" value="F:glycosyltransferase activity"/>
    <property type="evidence" value="ECO:0007669"/>
    <property type="project" value="InterPro"/>
</dbReference>
<keyword evidence="3" id="KW-1185">Reference proteome</keyword>
<organism evidence="2 3">
    <name type="scientific">Stappia taiwanensis</name>
    <dbReference type="NCBI Taxonomy" id="992267"/>
    <lineage>
        <taxon>Bacteria</taxon>
        <taxon>Pseudomonadati</taxon>
        <taxon>Pseudomonadota</taxon>
        <taxon>Alphaproteobacteria</taxon>
        <taxon>Hyphomicrobiales</taxon>
        <taxon>Stappiaceae</taxon>
        <taxon>Stappia</taxon>
    </lineage>
</organism>
<comment type="caution">
    <text evidence="2">The sequence shown here is derived from an EMBL/GenBank/DDBJ whole genome shotgun (WGS) entry which is preliminary data.</text>
</comment>
<dbReference type="Gene3D" id="3.40.50.2000">
    <property type="entry name" value="Glycogen Phosphorylase B"/>
    <property type="match status" value="2"/>
</dbReference>
<evidence type="ECO:0000313" key="2">
    <source>
        <dbReference type="EMBL" id="MBA4610960.1"/>
    </source>
</evidence>
<sequence>MSRLAIIMKGYPRLSETFIAQEILGLEQRGIRALIVALRKPYDPFIHEVHRQISADVLYLPEYLKDDPARVARARKWAKAQPTYATARALFEADYARESNAGRQRRWGQACVLAHELPDDIAWIHTHYLHTPCSVARYAAHLSGRRWSFSAHAKDIWTSPEWDLRTKLDDAAWGVTCTKVNADHLNALSATPGKVELLYHGLDFSPFPAPSPTPASADGGAGGPVRILSVGRAVEKKGYDDLLAALAALPDGLDWHFDHIGGGELAAALAAEADRLGLSSRITWHGARPREDVIAAAQRADLFVLASKVAKSGDRDGLPNVLMEAQAMGLCCLATQVSAIPELIRDGETGVLVPPGDPAALGAALQRLMRDPAQRDRLGRAAADDVRARFSSAPGLDRLAERFRPLLAEPVAAQ</sequence>
<reference evidence="2 3" key="1">
    <citation type="submission" date="2020-07" db="EMBL/GenBank/DDBJ databases">
        <authorList>
            <person name="Li M."/>
        </authorList>
    </citation>
    <scope>NUCLEOTIDE SEQUENCE [LARGE SCALE GENOMIC DNA]</scope>
    <source>
        <strain evidence="2 3">DSM 23284</strain>
    </source>
</reference>
<name>A0A838XVT8_9HYPH</name>
<protein>
    <submittedName>
        <fullName evidence="2">Glycosyltransferase family 4 protein</fullName>
    </submittedName>
</protein>
<evidence type="ECO:0000259" key="1">
    <source>
        <dbReference type="Pfam" id="PF00534"/>
    </source>
</evidence>
<keyword evidence="2" id="KW-0808">Transferase</keyword>
<dbReference type="PANTHER" id="PTHR12526:SF636">
    <property type="entry name" value="BLL3647 PROTEIN"/>
    <property type="match status" value="1"/>
</dbReference>
<dbReference type="AlphaFoldDB" id="A0A838XVT8"/>
<dbReference type="Pfam" id="PF00534">
    <property type="entry name" value="Glycos_transf_1"/>
    <property type="match status" value="1"/>
</dbReference>
<gene>
    <name evidence="2" type="ORF">H1W37_04810</name>
</gene>
<dbReference type="CDD" id="cd03801">
    <property type="entry name" value="GT4_PimA-like"/>
    <property type="match status" value="1"/>
</dbReference>
<dbReference type="SUPFAM" id="SSF53756">
    <property type="entry name" value="UDP-Glycosyltransferase/glycogen phosphorylase"/>
    <property type="match status" value="1"/>
</dbReference>
<dbReference type="InterPro" id="IPR001296">
    <property type="entry name" value="Glyco_trans_1"/>
</dbReference>